<evidence type="ECO:0000256" key="11">
    <source>
        <dbReference type="ARBA" id="ARBA00023242"/>
    </source>
</evidence>
<dbReference type="PANTHER" id="PTHR22142">
    <property type="match status" value="1"/>
</dbReference>
<proteinExistence type="inferred from homology"/>
<evidence type="ECO:0000256" key="10">
    <source>
        <dbReference type="ARBA" id="ARBA00023054"/>
    </source>
</evidence>
<dbReference type="GO" id="GO:0005634">
    <property type="term" value="C:nucleus"/>
    <property type="evidence" value="ECO:0007669"/>
    <property type="project" value="UniProtKB-SubCell"/>
</dbReference>
<feature type="region of interest" description="Disordered" evidence="15">
    <location>
        <begin position="143"/>
        <end position="196"/>
    </location>
</feature>
<feature type="region of interest" description="Disordered" evidence="15">
    <location>
        <begin position="31"/>
        <end position="52"/>
    </location>
</feature>
<dbReference type="Gene3D" id="3.30.160.430">
    <property type="match status" value="1"/>
</dbReference>
<accession>A0A2U3E7V3</accession>
<evidence type="ECO:0000256" key="9">
    <source>
        <dbReference type="ARBA" id="ARBA00022838"/>
    </source>
</evidence>
<dbReference type="GO" id="GO:0031262">
    <property type="term" value="C:Ndc80 complex"/>
    <property type="evidence" value="ECO:0007669"/>
    <property type="project" value="TreeGrafter"/>
</dbReference>
<name>A0A2U3E7V3_PURLI</name>
<comment type="subcellular location">
    <subcellularLocation>
        <location evidence="3">Chromosome</location>
        <location evidence="3">Centromere</location>
        <location evidence="3">Kinetochore</location>
    </subcellularLocation>
    <subcellularLocation>
        <location evidence="2">Cytoplasm</location>
        <location evidence="2">Cytoskeleton</location>
        <location evidence="2">Microtubule organizing center</location>
    </subcellularLocation>
    <subcellularLocation>
        <location evidence="1">Nucleus</location>
    </subcellularLocation>
</comment>
<dbReference type="AlphaFoldDB" id="A0A2U3E7V3"/>
<comment type="caution">
    <text evidence="16">The sequence shown here is derived from an EMBL/GenBank/DDBJ whole genome shotgun (WGS) entry which is preliminary data.</text>
</comment>
<dbReference type="PANTHER" id="PTHR22142:SF2">
    <property type="entry name" value="KINETOCHORE PROTEIN SPC24"/>
    <property type="match status" value="1"/>
</dbReference>
<protein>
    <recommendedName>
        <fullName evidence="5">Probable kinetochore protein SPC24</fullName>
    </recommendedName>
</protein>
<dbReference type="EMBL" id="LCWV01000009">
    <property type="protein sequence ID" value="PWI70600.1"/>
    <property type="molecule type" value="Genomic_DNA"/>
</dbReference>
<evidence type="ECO:0000256" key="6">
    <source>
        <dbReference type="ARBA" id="ARBA00022454"/>
    </source>
</evidence>
<feature type="region of interest" description="Disordered" evidence="15">
    <location>
        <begin position="66"/>
        <end position="94"/>
    </location>
</feature>
<reference evidence="16 17" key="1">
    <citation type="journal article" date="2016" name="Front. Microbiol.">
        <title>Genome and transcriptome sequences reveal the specific parasitism of the nematophagous Purpureocillium lilacinum 36-1.</title>
        <authorList>
            <person name="Xie J."/>
            <person name="Li S."/>
            <person name="Mo C."/>
            <person name="Xiao X."/>
            <person name="Peng D."/>
            <person name="Wang G."/>
            <person name="Xiao Y."/>
        </authorList>
    </citation>
    <scope>NUCLEOTIDE SEQUENCE [LARGE SCALE GENOMIC DNA]</scope>
    <source>
        <strain evidence="16 17">36-1</strain>
    </source>
</reference>
<evidence type="ECO:0000313" key="17">
    <source>
        <dbReference type="Proteomes" id="UP000245956"/>
    </source>
</evidence>
<keyword evidence="7" id="KW-0132">Cell division</keyword>
<feature type="compositionally biased region" description="Basic residues" evidence="15">
    <location>
        <begin position="176"/>
        <end position="185"/>
    </location>
</feature>
<keyword evidence="8" id="KW-0498">Mitosis</keyword>
<keyword evidence="11" id="KW-0539">Nucleus</keyword>
<evidence type="ECO:0000256" key="1">
    <source>
        <dbReference type="ARBA" id="ARBA00004123"/>
    </source>
</evidence>
<evidence type="ECO:0000256" key="12">
    <source>
        <dbReference type="ARBA" id="ARBA00023306"/>
    </source>
</evidence>
<evidence type="ECO:0000256" key="7">
    <source>
        <dbReference type="ARBA" id="ARBA00022618"/>
    </source>
</evidence>
<evidence type="ECO:0000256" key="14">
    <source>
        <dbReference type="SAM" id="Coils"/>
    </source>
</evidence>
<dbReference type="GO" id="GO:0008017">
    <property type="term" value="F:microtubule binding"/>
    <property type="evidence" value="ECO:0007669"/>
    <property type="project" value="TreeGrafter"/>
</dbReference>
<gene>
    <name evidence="16" type="ORF">PCL_12999</name>
</gene>
<evidence type="ECO:0000256" key="13">
    <source>
        <dbReference type="ARBA" id="ARBA00023328"/>
    </source>
</evidence>
<dbReference type="CDD" id="cd11565">
    <property type="entry name" value="RWD_Spc24"/>
    <property type="match status" value="1"/>
</dbReference>
<evidence type="ECO:0000256" key="8">
    <source>
        <dbReference type="ARBA" id="ARBA00022776"/>
    </source>
</evidence>
<dbReference type="GO" id="GO:0007059">
    <property type="term" value="P:chromosome segregation"/>
    <property type="evidence" value="ECO:0007669"/>
    <property type="project" value="TreeGrafter"/>
</dbReference>
<feature type="coiled-coil region" evidence="14">
    <location>
        <begin position="308"/>
        <end position="335"/>
    </location>
</feature>
<evidence type="ECO:0000313" key="16">
    <source>
        <dbReference type="EMBL" id="PWI70600.1"/>
    </source>
</evidence>
<evidence type="ECO:0000256" key="4">
    <source>
        <dbReference type="ARBA" id="ARBA00007804"/>
    </source>
</evidence>
<dbReference type="Pfam" id="PF08286">
    <property type="entry name" value="Spc24"/>
    <property type="match status" value="1"/>
</dbReference>
<keyword evidence="6" id="KW-0158">Chromosome</keyword>
<evidence type="ECO:0000256" key="5">
    <source>
        <dbReference type="ARBA" id="ARBA00013874"/>
    </source>
</evidence>
<dbReference type="InterPro" id="IPR013252">
    <property type="entry name" value="Ndc80_Spc24"/>
</dbReference>
<evidence type="ECO:0000256" key="2">
    <source>
        <dbReference type="ARBA" id="ARBA00004267"/>
    </source>
</evidence>
<keyword evidence="13" id="KW-0137">Centromere</keyword>
<evidence type="ECO:0000256" key="3">
    <source>
        <dbReference type="ARBA" id="ARBA00004629"/>
    </source>
</evidence>
<dbReference type="Proteomes" id="UP000245956">
    <property type="component" value="Unassembled WGS sequence"/>
</dbReference>
<comment type="similarity">
    <text evidence="4">Belongs to the SPC24 family.</text>
</comment>
<organism evidence="16 17">
    <name type="scientific">Purpureocillium lilacinum</name>
    <name type="common">Paecilomyces lilacinus</name>
    <dbReference type="NCBI Taxonomy" id="33203"/>
    <lineage>
        <taxon>Eukaryota</taxon>
        <taxon>Fungi</taxon>
        <taxon>Dikarya</taxon>
        <taxon>Ascomycota</taxon>
        <taxon>Pezizomycotina</taxon>
        <taxon>Sordariomycetes</taxon>
        <taxon>Hypocreomycetidae</taxon>
        <taxon>Hypocreales</taxon>
        <taxon>Ophiocordycipitaceae</taxon>
        <taxon>Purpureocillium</taxon>
    </lineage>
</organism>
<sequence>MMSGGELDAMGGDERAGGLLWRVTVADDDAAAAQASDGPSFAGDQGRLAGRQARHPWMEVEWRRRGRVPSAGETPGAARWRGETSGAPWPDSGRTAAGFAASRVLVINGASFATWFKHLPTTRKGILQQRAVHHHRLGIYTRAHTHTHSEHTRTHVPASSKEESNQAAGKQESSRLTRRHHVARRGPRDGESLLFKHDLENQRKAWQERRLLTKDKPSAQLIHHTINNFNIQPDKLAVARVTESLSTLQQARDLRVRDAEASLRKLARQLATLESQHEHEAAAHSSPADHASRIATLDTQKFRTAKAASDAEMEAERLASRAADLAARLQELDLQGVEGDLGSGGDGGRRGKDPVDDEVLLRLKVYRSLGIDIERDGRDGEWSRAVVRNDRKGDVHVVNMDKKFSRFFYANYFWQTL</sequence>
<keyword evidence="12" id="KW-0131">Cell cycle</keyword>
<dbReference type="SUPFAM" id="SSF143026">
    <property type="entry name" value="Kinetochore globular domain"/>
    <property type="match status" value="1"/>
</dbReference>
<feature type="compositionally biased region" description="Basic and acidic residues" evidence="15">
    <location>
        <begin position="186"/>
        <end position="196"/>
    </location>
</feature>
<evidence type="ECO:0000256" key="15">
    <source>
        <dbReference type="SAM" id="MobiDB-lite"/>
    </source>
</evidence>
<dbReference type="InterPro" id="IPR038066">
    <property type="entry name" value="Spc24_Fungi_globular_sf"/>
</dbReference>
<dbReference type="GO" id="GO:0005815">
    <property type="term" value="C:microtubule organizing center"/>
    <property type="evidence" value="ECO:0007669"/>
    <property type="project" value="UniProtKB-SubCell"/>
</dbReference>
<dbReference type="GO" id="GO:0051301">
    <property type="term" value="P:cell division"/>
    <property type="evidence" value="ECO:0007669"/>
    <property type="project" value="UniProtKB-KW"/>
</dbReference>
<keyword evidence="10 14" id="KW-0175">Coiled coil</keyword>
<keyword evidence="9" id="KW-0995">Kinetochore</keyword>
<feature type="region of interest" description="Disordered" evidence="15">
    <location>
        <begin position="274"/>
        <end position="294"/>
    </location>
</feature>